<evidence type="ECO:0000256" key="1">
    <source>
        <dbReference type="SAM" id="SignalP"/>
    </source>
</evidence>
<dbReference type="OrthoDB" id="8592387at2"/>
<proteinExistence type="predicted"/>
<feature type="chain" id="PRO_5005644526" evidence="1">
    <location>
        <begin position="25"/>
        <end position="125"/>
    </location>
</feature>
<protein>
    <submittedName>
        <fullName evidence="2">Uncharacterized protein</fullName>
    </submittedName>
</protein>
<evidence type="ECO:0000313" key="3">
    <source>
        <dbReference type="Proteomes" id="UP000034228"/>
    </source>
</evidence>
<accession>A0A0M2V594</accession>
<organism evidence="2 3">
    <name type="scientific">Arsukibacterium ikkense</name>
    <dbReference type="NCBI Taxonomy" id="336831"/>
    <lineage>
        <taxon>Bacteria</taxon>
        <taxon>Pseudomonadati</taxon>
        <taxon>Pseudomonadota</taxon>
        <taxon>Gammaproteobacteria</taxon>
        <taxon>Chromatiales</taxon>
        <taxon>Chromatiaceae</taxon>
        <taxon>Arsukibacterium</taxon>
    </lineage>
</organism>
<dbReference type="STRING" id="336831.WG68_06620"/>
<evidence type="ECO:0000313" key="2">
    <source>
        <dbReference type="EMBL" id="KKO46032.1"/>
    </source>
</evidence>
<comment type="caution">
    <text evidence="2">The sequence shown here is derived from an EMBL/GenBank/DDBJ whole genome shotgun (WGS) entry which is preliminary data.</text>
</comment>
<dbReference type="EMBL" id="LAHO01000005">
    <property type="protein sequence ID" value="KKO46032.1"/>
    <property type="molecule type" value="Genomic_DNA"/>
</dbReference>
<dbReference type="Proteomes" id="UP000034228">
    <property type="component" value="Unassembled WGS sequence"/>
</dbReference>
<gene>
    <name evidence="2" type="ORF">WG68_06620</name>
</gene>
<dbReference type="AlphaFoldDB" id="A0A0M2V594"/>
<sequence>MKKQLFMVLAIMSVLILVSPAALSHSDAKPQHGGVLHSKYDLNFELVREADSISLYVDDHGEPVDTTALTGQIMILAGGTRSEAALIAAGAGKLTATAVHIPDGARVVVSLTDTDKKMMTVRYSF</sequence>
<keyword evidence="3" id="KW-1185">Reference proteome</keyword>
<reference evidence="2 3" key="1">
    <citation type="submission" date="2015-03" db="EMBL/GenBank/DDBJ databases">
        <title>Draft genome sequences of two protease-producing strains of Arsukibacterium isolated from two cold and alkaline environments.</title>
        <authorList>
            <person name="Lylloff J.E."/>
            <person name="Skov L.B."/>
            <person name="Jepsen M."/>
            <person name="Hallin P.F."/>
            <person name="Sorensen S.J."/>
            <person name="Stougaard P."/>
            <person name="Glaring M.A."/>
        </authorList>
    </citation>
    <scope>NUCLEOTIDE SEQUENCE [LARGE SCALE GENOMIC DNA]</scope>
    <source>
        <strain evidence="2 3">GCM72</strain>
    </source>
</reference>
<name>A0A0M2V594_9GAMM</name>
<keyword evidence="1" id="KW-0732">Signal</keyword>
<feature type="signal peptide" evidence="1">
    <location>
        <begin position="1"/>
        <end position="24"/>
    </location>
</feature>